<reference evidence="1" key="1">
    <citation type="submission" date="2014-09" db="EMBL/GenBank/DDBJ databases">
        <authorList>
            <person name="Magalhaes I.L.F."/>
            <person name="Oliveira U."/>
            <person name="Santos F.R."/>
            <person name="Vidigal T.H.D.A."/>
            <person name="Brescovit A.D."/>
            <person name="Santos A.J."/>
        </authorList>
    </citation>
    <scope>NUCLEOTIDE SEQUENCE</scope>
    <source>
        <tissue evidence="1">Shoot tissue taken approximately 20 cm above the soil surface</tissue>
    </source>
</reference>
<dbReference type="EMBL" id="GBRH01210926">
    <property type="protein sequence ID" value="JAD86969.1"/>
    <property type="molecule type" value="Transcribed_RNA"/>
</dbReference>
<reference evidence="1" key="2">
    <citation type="journal article" date="2015" name="Data Brief">
        <title>Shoot transcriptome of the giant reed, Arundo donax.</title>
        <authorList>
            <person name="Barrero R.A."/>
            <person name="Guerrero F.D."/>
            <person name="Moolhuijzen P."/>
            <person name="Goolsby J.A."/>
            <person name="Tidwell J."/>
            <person name="Bellgard S.E."/>
            <person name="Bellgard M.I."/>
        </authorList>
    </citation>
    <scope>NUCLEOTIDE SEQUENCE</scope>
    <source>
        <tissue evidence="1">Shoot tissue taken approximately 20 cm above the soil surface</tissue>
    </source>
</reference>
<dbReference type="AlphaFoldDB" id="A0A0A9DEE2"/>
<sequence>MPHVYPTQVHSQVLLSMEQHPIWGVSLTMTQGPHFEETMLLVELEKQLQETLVPHHLRQVHPRQLPYQPKPFLLQWHSLKRSITLGSTSLYFSCLTTLPM</sequence>
<protein>
    <submittedName>
        <fullName evidence="1">Uncharacterized protein</fullName>
    </submittedName>
</protein>
<organism evidence="1">
    <name type="scientific">Arundo donax</name>
    <name type="common">Giant reed</name>
    <name type="synonym">Donax arundinaceus</name>
    <dbReference type="NCBI Taxonomy" id="35708"/>
    <lineage>
        <taxon>Eukaryota</taxon>
        <taxon>Viridiplantae</taxon>
        <taxon>Streptophyta</taxon>
        <taxon>Embryophyta</taxon>
        <taxon>Tracheophyta</taxon>
        <taxon>Spermatophyta</taxon>
        <taxon>Magnoliopsida</taxon>
        <taxon>Liliopsida</taxon>
        <taxon>Poales</taxon>
        <taxon>Poaceae</taxon>
        <taxon>PACMAD clade</taxon>
        <taxon>Arundinoideae</taxon>
        <taxon>Arundineae</taxon>
        <taxon>Arundo</taxon>
    </lineage>
</organism>
<evidence type="ECO:0000313" key="1">
    <source>
        <dbReference type="EMBL" id="JAD86969.1"/>
    </source>
</evidence>
<name>A0A0A9DEE2_ARUDO</name>
<proteinExistence type="predicted"/>
<accession>A0A0A9DEE2</accession>